<feature type="compositionally biased region" description="Basic and acidic residues" evidence="4">
    <location>
        <begin position="192"/>
        <end position="209"/>
    </location>
</feature>
<dbReference type="PROSITE" id="PS01124">
    <property type="entry name" value="HTH_ARAC_FAMILY_2"/>
    <property type="match status" value="1"/>
</dbReference>
<dbReference type="Pfam" id="PF12833">
    <property type="entry name" value="HTH_18"/>
    <property type="match status" value="1"/>
</dbReference>
<evidence type="ECO:0000313" key="8">
    <source>
        <dbReference type="Proteomes" id="UP000185781"/>
    </source>
</evidence>
<dbReference type="EMBL" id="FTOV01000002">
    <property type="protein sequence ID" value="SIS73891.1"/>
    <property type="molecule type" value="Genomic_DNA"/>
</dbReference>
<keyword evidence="5" id="KW-0812">Transmembrane</keyword>
<dbReference type="InterPro" id="IPR009057">
    <property type="entry name" value="Homeodomain-like_sf"/>
</dbReference>
<dbReference type="RefSeq" id="WP_076390742.1">
    <property type="nucleotide sequence ID" value="NZ_FTOV01000002.1"/>
</dbReference>
<keyword evidence="3" id="KW-0804">Transcription</keyword>
<dbReference type="Gene3D" id="1.10.10.60">
    <property type="entry name" value="Homeodomain-like"/>
    <property type="match status" value="2"/>
</dbReference>
<evidence type="ECO:0000256" key="1">
    <source>
        <dbReference type="ARBA" id="ARBA00023015"/>
    </source>
</evidence>
<dbReference type="SMART" id="SM00342">
    <property type="entry name" value="HTH_ARAC"/>
    <property type="match status" value="1"/>
</dbReference>
<dbReference type="GO" id="GO:0003700">
    <property type="term" value="F:DNA-binding transcription factor activity"/>
    <property type="evidence" value="ECO:0007669"/>
    <property type="project" value="InterPro"/>
</dbReference>
<dbReference type="OrthoDB" id="1420897at2"/>
<dbReference type="STRING" id="373672.SAMN05421785_102275"/>
<keyword evidence="2 7" id="KW-0238">DNA-binding</keyword>
<feature type="transmembrane region" description="Helical" evidence="5">
    <location>
        <begin position="24"/>
        <end position="44"/>
    </location>
</feature>
<protein>
    <submittedName>
        <fullName evidence="7">AraC-type DNA-binding protein</fullName>
    </submittedName>
</protein>
<evidence type="ECO:0000256" key="3">
    <source>
        <dbReference type="ARBA" id="ARBA00023163"/>
    </source>
</evidence>
<name>A0A1N7LJG0_9FLAO</name>
<gene>
    <name evidence="7" type="ORF">SAMN05421785_102275</name>
</gene>
<feature type="region of interest" description="Disordered" evidence="4">
    <location>
        <begin position="192"/>
        <end position="212"/>
    </location>
</feature>
<dbReference type="PANTHER" id="PTHR43280">
    <property type="entry name" value="ARAC-FAMILY TRANSCRIPTIONAL REGULATOR"/>
    <property type="match status" value="1"/>
</dbReference>
<feature type="transmembrane region" description="Helical" evidence="5">
    <location>
        <begin position="125"/>
        <end position="144"/>
    </location>
</feature>
<feature type="transmembrane region" description="Helical" evidence="5">
    <location>
        <begin position="78"/>
        <end position="99"/>
    </location>
</feature>
<keyword evidence="5" id="KW-1133">Transmembrane helix</keyword>
<evidence type="ECO:0000256" key="5">
    <source>
        <dbReference type="SAM" id="Phobius"/>
    </source>
</evidence>
<accession>A0A1N7LJG0</accession>
<sequence length="336" mass="39552">MKTNFYQNTKPDGTPGEHLIKMFFFHYNLMLMVILFIHTLIFYFEGNENIVVFFFATVLLLGLVTTVNYRLEYQILKYFLDYYLVAKITLLFVLLFTFWKIAPETILFFALLPLGLYNLYSFRTVLLVTSLITLLLVIMVNLPLSYFPDIIVNKNAHLSKVKVLLTFLPISLFLIFYNIKIFEKKHQYKDSKAAPENEDTASEKSTAKESDEENLQMYTEIYHRIKEYLESETPWKNPEFGIQDLAHKFGINTTYLSKAISQNSDTNFKNLINTYRINYIKDEMKVNYPKYTLMHIYISAGFKHQSTFNRAFKQIENKTPSEYMRSIGIDAYAISE</sequence>
<dbReference type="AlphaFoldDB" id="A0A1N7LJG0"/>
<keyword evidence="1" id="KW-0805">Transcription regulation</keyword>
<evidence type="ECO:0000256" key="2">
    <source>
        <dbReference type="ARBA" id="ARBA00023125"/>
    </source>
</evidence>
<proteinExistence type="predicted"/>
<keyword evidence="5" id="KW-0472">Membrane</keyword>
<feature type="transmembrane region" description="Helical" evidence="5">
    <location>
        <begin position="50"/>
        <end position="71"/>
    </location>
</feature>
<dbReference type="InterPro" id="IPR018060">
    <property type="entry name" value="HTH_AraC"/>
</dbReference>
<dbReference type="Proteomes" id="UP000185781">
    <property type="component" value="Unassembled WGS sequence"/>
</dbReference>
<reference evidence="7 8" key="1">
    <citation type="submission" date="2017-01" db="EMBL/GenBank/DDBJ databases">
        <authorList>
            <person name="Mah S.A."/>
            <person name="Swanson W.J."/>
            <person name="Moy G.W."/>
            <person name="Vacquier V.D."/>
        </authorList>
    </citation>
    <scope>NUCLEOTIDE SEQUENCE [LARGE SCALE GENOMIC DNA]</scope>
    <source>
        <strain evidence="7 8">DSM 18014</strain>
    </source>
</reference>
<dbReference type="PANTHER" id="PTHR43280:SF29">
    <property type="entry name" value="ARAC-FAMILY TRANSCRIPTIONAL REGULATOR"/>
    <property type="match status" value="1"/>
</dbReference>
<dbReference type="GO" id="GO:0043565">
    <property type="term" value="F:sequence-specific DNA binding"/>
    <property type="evidence" value="ECO:0007669"/>
    <property type="project" value="InterPro"/>
</dbReference>
<feature type="domain" description="HTH araC/xylS-type" evidence="6">
    <location>
        <begin position="223"/>
        <end position="326"/>
    </location>
</feature>
<feature type="transmembrane region" description="Helical" evidence="5">
    <location>
        <begin position="164"/>
        <end position="182"/>
    </location>
</feature>
<organism evidence="7 8">
    <name type="scientific">Chryseobacterium gambrini</name>
    <dbReference type="NCBI Taxonomy" id="373672"/>
    <lineage>
        <taxon>Bacteria</taxon>
        <taxon>Pseudomonadati</taxon>
        <taxon>Bacteroidota</taxon>
        <taxon>Flavobacteriia</taxon>
        <taxon>Flavobacteriales</taxon>
        <taxon>Weeksellaceae</taxon>
        <taxon>Chryseobacterium group</taxon>
        <taxon>Chryseobacterium</taxon>
    </lineage>
</organism>
<evidence type="ECO:0000256" key="4">
    <source>
        <dbReference type="SAM" id="MobiDB-lite"/>
    </source>
</evidence>
<evidence type="ECO:0000259" key="6">
    <source>
        <dbReference type="PROSITE" id="PS01124"/>
    </source>
</evidence>
<dbReference type="SUPFAM" id="SSF46689">
    <property type="entry name" value="Homeodomain-like"/>
    <property type="match status" value="1"/>
</dbReference>
<evidence type="ECO:0000313" key="7">
    <source>
        <dbReference type="EMBL" id="SIS73891.1"/>
    </source>
</evidence>